<dbReference type="GO" id="GO:0008270">
    <property type="term" value="F:zinc ion binding"/>
    <property type="evidence" value="ECO:0007669"/>
    <property type="project" value="UniProtKB-KW"/>
</dbReference>
<keyword evidence="1" id="KW-0863">Zinc-finger</keyword>
<gene>
    <name evidence="3" type="ORF">MIMGU_mgv1a025680mg</name>
</gene>
<dbReference type="SUPFAM" id="SSF57850">
    <property type="entry name" value="RING/U-box"/>
    <property type="match status" value="1"/>
</dbReference>
<dbReference type="STRING" id="4155.A0A022QL96"/>
<evidence type="ECO:0000256" key="1">
    <source>
        <dbReference type="PROSITE-ProRule" id="PRU00175"/>
    </source>
</evidence>
<accession>A0A022QL96</accession>
<reference evidence="3 4" key="1">
    <citation type="journal article" date="2013" name="Proc. Natl. Acad. Sci. U.S.A.">
        <title>Fine-scale variation in meiotic recombination in Mimulus inferred from population shotgun sequencing.</title>
        <authorList>
            <person name="Hellsten U."/>
            <person name="Wright K.M."/>
            <person name="Jenkins J."/>
            <person name="Shu S."/>
            <person name="Yuan Y."/>
            <person name="Wessler S.R."/>
            <person name="Schmutz J."/>
            <person name="Willis J.H."/>
            <person name="Rokhsar D.S."/>
        </authorList>
    </citation>
    <scope>NUCLEOTIDE SEQUENCE [LARGE SCALE GENOMIC DNA]</scope>
    <source>
        <strain evidence="4">cv. DUN x IM62</strain>
    </source>
</reference>
<dbReference type="Pfam" id="PF13920">
    <property type="entry name" value="zf-C3HC4_3"/>
    <property type="match status" value="1"/>
</dbReference>
<dbReference type="PANTHER" id="PTHR46405">
    <property type="entry name" value="OS05G0141500 PROTEIN"/>
    <property type="match status" value="1"/>
</dbReference>
<dbReference type="InterPro" id="IPR001841">
    <property type="entry name" value="Znf_RING"/>
</dbReference>
<sequence length="143" mass="16511">MVVALVVEEARTFEIENSNARTKLLRLQQKVEICSHVDMENSQRLEDELPRLRLCRQMAEVQLPENARSSESSGPMEYSPERRIGRMTCMMCLQNDVSVVLLPCRHQVLYFPCFERNCSAVRTNCPYCNVRIEPSIRLFGPSS</sequence>
<dbReference type="EMBL" id="KI631230">
    <property type="protein sequence ID" value="EYU29457.1"/>
    <property type="molecule type" value="Genomic_DNA"/>
</dbReference>
<protein>
    <recommendedName>
        <fullName evidence="2">RING-type domain-containing protein</fullName>
    </recommendedName>
</protein>
<evidence type="ECO:0000313" key="3">
    <source>
        <dbReference type="EMBL" id="EYU29457.1"/>
    </source>
</evidence>
<evidence type="ECO:0000259" key="2">
    <source>
        <dbReference type="PROSITE" id="PS50089"/>
    </source>
</evidence>
<dbReference type="InterPro" id="IPR046934">
    <property type="entry name" value="PIR2-like"/>
</dbReference>
<evidence type="ECO:0000313" key="4">
    <source>
        <dbReference type="Proteomes" id="UP000030748"/>
    </source>
</evidence>
<dbReference type="Proteomes" id="UP000030748">
    <property type="component" value="Unassembled WGS sequence"/>
</dbReference>
<proteinExistence type="predicted"/>
<dbReference type="PROSITE" id="PS50089">
    <property type="entry name" value="ZF_RING_2"/>
    <property type="match status" value="1"/>
</dbReference>
<keyword evidence="4" id="KW-1185">Reference proteome</keyword>
<name>A0A022QL96_ERYGU</name>
<organism evidence="3 4">
    <name type="scientific">Erythranthe guttata</name>
    <name type="common">Yellow monkey flower</name>
    <name type="synonym">Mimulus guttatus</name>
    <dbReference type="NCBI Taxonomy" id="4155"/>
    <lineage>
        <taxon>Eukaryota</taxon>
        <taxon>Viridiplantae</taxon>
        <taxon>Streptophyta</taxon>
        <taxon>Embryophyta</taxon>
        <taxon>Tracheophyta</taxon>
        <taxon>Spermatophyta</taxon>
        <taxon>Magnoliopsida</taxon>
        <taxon>eudicotyledons</taxon>
        <taxon>Gunneridae</taxon>
        <taxon>Pentapetalae</taxon>
        <taxon>asterids</taxon>
        <taxon>lamiids</taxon>
        <taxon>Lamiales</taxon>
        <taxon>Phrymaceae</taxon>
        <taxon>Erythranthe</taxon>
    </lineage>
</organism>
<dbReference type="PANTHER" id="PTHR46405:SF3">
    <property type="entry name" value="RING_U-BOX SUPERFAMILY PROTEIN"/>
    <property type="match status" value="1"/>
</dbReference>
<keyword evidence="1" id="KW-0479">Metal-binding</keyword>
<keyword evidence="1" id="KW-0862">Zinc</keyword>
<feature type="domain" description="RING-type" evidence="2">
    <location>
        <begin position="89"/>
        <end position="129"/>
    </location>
</feature>
<dbReference type="Gene3D" id="3.30.40.10">
    <property type="entry name" value="Zinc/RING finger domain, C3HC4 (zinc finger)"/>
    <property type="match status" value="1"/>
</dbReference>
<dbReference type="InterPro" id="IPR013083">
    <property type="entry name" value="Znf_RING/FYVE/PHD"/>
</dbReference>
<dbReference type="AlphaFoldDB" id="A0A022QL96"/>